<sequence>MAHPSYRLLRKIENASSIIQPTDLEWGWDPMEATTDVNIAGDSFDIVLHPNSSRGTGAVRGDTPFVPGQIYYWEIEVNGSHTATDMIVGVGTNDFDLKSSEDEYCSLIGSDKKSWGYSYMGVKHHNGERSAYGLKFDKSKPLIGVRLDMWRGTLEFFHNRNPLGVAFRKLNKEHLLYPMVCSTACRTQFKVKYCRSLPVNLQLLCLQVLDSCNDSLIPPGLLKNISESWWIQKFCSS</sequence>
<dbReference type="OrthoDB" id="5951542at2759"/>
<dbReference type="InterPro" id="IPR001870">
    <property type="entry name" value="B30.2/SPRY"/>
</dbReference>
<dbReference type="Pfam" id="PF00622">
    <property type="entry name" value="SPRY"/>
    <property type="match status" value="1"/>
</dbReference>
<dbReference type="AlphaFoldDB" id="A0A5E4NLB1"/>
<keyword evidence="4" id="KW-1185">Reference proteome</keyword>
<dbReference type="SUPFAM" id="SSF49899">
    <property type="entry name" value="Concanavalin A-like lectins/glucanases"/>
    <property type="match status" value="1"/>
</dbReference>
<dbReference type="PANTHER" id="PTHR12245:SF5">
    <property type="entry name" value="SPRY DOMAIN-CONTAINING SOCS BOX PROTEIN 3"/>
    <property type="match status" value="1"/>
</dbReference>
<dbReference type="InterPro" id="IPR050672">
    <property type="entry name" value="FBXO45-Fsn/SPSB_families"/>
</dbReference>
<evidence type="ECO:0000256" key="1">
    <source>
        <dbReference type="ARBA" id="ARBA00022786"/>
    </source>
</evidence>
<evidence type="ECO:0000259" key="2">
    <source>
        <dbReference type="PROSITE" id="PS50188"/>
    </source>
</evidence>
<gene>
    <name evidence="3" type="ORF">CINCED_3A009320</name>
</gene>
<dbReference type="Gene3D" id="2.60.120.920">
    <property type="match status" value="1"/>
</dbReference>
<accession>A0A5E4NLB1</accession>
<protein>
    <submittedName>
        <fullName evidence="3">Concanavalin A-like lectin/glucanase domain,SPRY domain,B30.2/SPRY domain</fullName>
    </submittedName>
</protein>
<dbReference type="SMART" id="SM00449">
    <property type="entry name" value="SPRY"/>
    <property type="match status" value="1"/>
</dbReference>
<reference evidence="3 4" key="1">
    <citation type="submission" date="2019-08" db="EMBL/GenBank/DDBJ databases">
        <authorList>
            <person name="Alioto T."/>
            <person name="Alioto T."/>
            <person name="Gomez Garrido J."/>
        </authorList>
    </citation>
    <scope>NUCLEOTIDE SEQUENCE [LARGE SCALE GENOMIC DNA]</scope>
</reference>
<dbReference type="InterPro" id="IPR013320">
    <property type="entry name" value="ConA-like_dom_sf"/>
</dbReference>
<dbReference type="PROSITE" id="PS50188">
    <property type="entry name" value="B302_SPRY"/>
    <property type="match status" value="1"/>
</dbReference>
<evidence type="ECO:0000313" key="3">
    <source>
        <dbReference type="EMBL" id="VVC44541.1"/>
    </source>
</evidence>
<keyword evidence="3" id="KW-0430">Lectin</keyword>
<dbReference type="InterPro" id="IPR043136">
    <property type="entry name" value="B30.2/SPRY_sf"/>
</dbReference>
<dbReference type="CDD" id="cd12876">
    <property type="entry name" value="SPRY_SOCS3"/>
    <property type="match status" value="1"/>
</dbReference>
<dbReference type="PANTHER" id="PTHR12245">
    <property type="entry name" value="SPRY DOMAIN CONTAINING SOCS BOX PROTEIN"/>
    <property type="match status" value="1"/>
</dbReference>
<name>A0A5E4NLB1_9HEMI</name>
<dbReference type="GO" id="GO:0019005">
    <property type="term" value="C:SCF ubiquitin ligase complex"/>
    <property type="evidence" value="ECO:0007669"/>
    <property type="project" value="TreeGrafter"/>
</dbReference>
<dbReference type="GO" id="GO:0043161">
    <property type="term" value="P:proteasome-mediated ubiquitin-dependent protein catabolic process"/>
    <property type="evidence" value="ECO:0007669"/>
    <property type="project" value="TreeGrafter"/>
</dbReference>
<keyword evidence="1" id="KW-0833">Ubl conjugation pathway</keyword>
<feature type="domain" description="B30.2/SPRY" evidence="2">
    <location>
        <begin position="4"/>
        <end position="198"/>
    </location>
</feature>
<evidence type="ECO:0000313" key="4">
    <source>
        <dbReference type="Proteomes" id="UP000325440"/>
    </source>
</evidence>
<proteinExistence type="predicted"/>
<dbReference type="Proteomes" id="UP000325440">
    <property type="component" value="Unassembled WGS sequence"/>
</dbReference>
<organism evidence="3 4">
    <name type="scientific">Cinara cedri</name>
    <dbReference type="NCBI Taxonomy" id="506608"/>
    <lineage>
        <taxon>Eukaryota</taxon>
        <taxon>Metazoa</taxon>
        <taxon>Ecdysozoa</taxon>
        <taxon>Arthropoda</taxon>
        <taxon>Hexapoda</taxon>
        <taxon>Insecta</taxon>
        <taxon>Pterygota</taxon>
        <taxon>Neoptera</taxon>
        <taxon>Paraneoptera</taxon>
        <taxon>Hemiptera</taxon>
        <taxon>Sternorrhyncha</taxon>
        <taxon>Aphidomorpha</taxon>
        <taxon>Aphidoidea</taxon>
        <taxon>Aphididae</taxon>
        <taxon>Lachninae</taxon>
        <taxon>Cinara</taxon>
    </lineage>
</organism>
<dbReference type="InterPro" id="IPR003877">
    <property type="entry name" value="SPRY_dom"/>
</dbReference>
<dbReference type="InterPro" id="IPR035754">
    <property type="entry name" value="SPRY_SPSB3"/>
</dbReference>
<dbReference type="GO" id="GO:0030246">
    <property type="term" value="F:carbohydrate binding"/>
    <property type="evidence" value="ECO:0007669"/>
    <property type="project" value="UniProtKB-KW"/>
</dbReference>
<dbReference type="EMBL" id="CABPRJ010002382">
    <property type="protein sequence ID" value="VVC44541.1"/>
    <property type="molecule type" value="Genomic_DNA"/>
</dbReference>